<sequence length="344" mass="37098">MLRVLAVSLMMAATSSSLYAAQESQGLPVEAQVVKPQRIERQFEAVGSLTPNESVVVSPEVAGRVSEIHFDEGQAVSAGDVLFSLDSSIERAQLKQAEASRELSQLEYRRANELLRKNVGSANDRDAALAKLRTDEAEVELARERINKMSLVAPFDGVMGLRQVSLGQYVSPGESLAPLVSVNPIKLEFQVPEIYVSDLQRDQSVAITLDALPGQRFTGQVYALSPAIDDNSRNFTVRARLNNDEGQLKPGLFARVTVTLETIPDALMVSEDALVPEGHQQLIYKLVDGKVEITPVAIGLRRSGQVRIVKGLAPGDIIVTAGQMKLQPGAAAVPINLPAPADSQ</sequence>
<dbReference type="Pfam" id="PF25917">
    <property type="entry name" value="BSH_RND"/>
    <property type="match status" value="1"/>
</dbReference>
<dbReference type="PANTHER" id="PTHR30469">
    <property type="entry name" value="MULTIDRUG RESISTANCE PROTEIN MDTA"/>
    <property type="match status" value="1"/>
</dbReference>
<dbReference type="PANTHER" id="PTHR30469:SF11">
    <property type="entry name" value="BLL4320 PROTEIN"/>
    <property type="match status" value="1"/>
</dbReference>
<feature type="coiled-coil region" evidence="2">
    <location>
        <begin position="89"/>
        <end position="145"/>
    </location>
</feature>
<feature type="domain" description="Multidrug resistance protein MdtA-like barrel-sandwich hybrid" evidence="4">
    <location>
        <begin position="54"/>
        <end position="177"/>
    </location>
</feature>
<dbReference type="SUPFAM" id="SSF111369">
    <property type="entry name" value="HlyD-like secretion proteins"/>
    <property type="match status" value="1"/>
</dbReference>
<evidence type="ECO:0000256" key="2">
    <source>
        <dbReference type="SAM" id="Coils"/>
    </source>
</evidence>
<evidence type="ECO:0000256" key="3">
    <source>
        <dbReference type="SAM" id="SignalP"/>
    </source>
</evidence>
<keyword evidence="2" id="KW-0175">Coiled coil</keyword>
<evidence type="ECO:0000259" key="5">
    <source>
        <dbReference type="Pfam" id="PF25954"/>
    </source>
</evidence>
<dbReference type="Gene3D" id="1.10.287.470">
    <property type="entry name" value="Helix hairpin bin"/>
    <property type="match status" value="1"/>
</dbReference>
<dbReference type="Gene3D" id="2.40.420.20">
    <property type="match status" value="1"/>
</dbReference>
<keyword evidence="7" id="KW-1185">Reference proteome</keyword>
<dbReference type="InterPro" id="IPR058625">
    <property type="entry name" value="MdtA-like_BSH"/>
</dbReference>
<dbReference type="AlphaFoldDB" id="A0A1E2VF20"/>
<dbReference type="FunFam" id="2.40.30.170:FF:000010">
    <property type="entry name" value="Efflux RND transporter periplasmic adaptor subunit"/>
    <property type="match status" value="1"/>
</dbReference>
<dbReference type="InterPro" id="IPR006143">
    <property type="entry name" value="RND_pump_MFP"/>
</dbReference>
<feature type="chain" id="PRO_5009119761" evidence="3">
    <location>
        <begin position="21"/>
        <end position="344"/>
    </location>
</feature>
<gene>
    <name evidence="6" type="ORF">BFW38_12895</name>
</gene>
<proteinExistence type="inferred from homology"/>
<evidence type="ECO:0000313" key="7">
    <source>
        <dbReference type="Proteomes" id="UP000094291"/>
    </source>
</evidence>
<feature type="domain" description="CusB-like beta-barrel" evidence="5">
    <location>
        <begin position="187"/>
        <end position="259"/>
    </location>
</feature>
<comment type="similarity">
    <text evidence="1">Belongs to the membrane fusion protein (MFP) (TC 8.A.1) family.</text>
</comment>
<dbReference type="Gene3D" id="2.40.30.170">
    <property type="match status" value="1"/>
</dbReference>
<dbReference type="STRING" id="197479.BFW38_12895"/>
<name>A0A1E2VF20_9GAMM</name>
<protein>
    <submittedName>
        <fullName evidence="6">Uncharacterized protein</fullName>
    </submittedName>
</protein>
<dbReference type="InterPro" id="IPR058792">
    <property type="entry name" value="Beta-barrel_RND_2"/>
</dbReference>
<dbReference type="NCBIfam" id="TIGR01730">
    <property type="entry name" value="RND_mfp"/>
    <property type="match status" value="1"/>
</dbReference>
<dbReference type="Gene3D" id="2.40.50.100">
    <property type="match status" value="1"/>
</dbReference>
<comment type="caution">
    <text evidence="6">The sequence shown here is derived from an EMBL/GenBank/DDBJ whole genome shotgun (WGS) entry which is preliminary data.</text>
</comment>
<dbReference type="GO" id="GO:1990281">
    <property type="term" value="C:efflux pump complex"/>
    <property type="evidence" value="ECO:0007669"/>
    <property type="project" value="TreeGrafter"/>
</dbReference>
<dbReference type="GO" id="GO:0015562">
    <property type="term" value="F:efflux transmembrane transporter activity"/>
    <property type="evidence" value="ECO:0007669"/>
    <property type="project" value="TreeGrafter"/>
</dbReference>
<organism evidence="6 7">
    <name type="scientific">Terasakiispira papahanaumokuakeensis</name>
    <dbReference type="NCBI Taxonomy" id="197479"/>
    <lineage>
        <taxon>Bacteria</taxon>
        <taxon>Pseudomonadati</taxon>
        <taxon>Pseudomonadota</taxon>
        <taxon>Gammaproteobacteria</taxon>
        <taxon>Oceanospirillales</taxon>
        <taxon>Terasakiispira</taxon>
    </lineage>
</organism>
<feature type="signal peptide" evidence="3">
    <location>
        <begin position="1"/>
        <end position="20"/>
    </location>
</feature>
<dbReference type="Proteomes" id="UP000094291">
    <property type="component" value="Unassembled WGS sequence"/>
</dbReference>
<keyword evidence="3" id="KW-0732">Signal</keyword>
<evidence type="ECO:0000259" key="4">
    <source>
        <dbReference type="Pfam" id="PF25917"/>
    </source>
</evidence>
<reference evidence="6 7" key="1">
    <citation type="submission" date="2016-08" db="EMBL/GenBank/DDBJ databases">
        <authorList>
            <person name="Seilhamer J.J."/>
        </authorList>
    </citation>
    <scope>NUCLEOTIDE SEQUENCE [LARGE SCALE GENOMIC DNA]</scope>
    <source>
        <strain evidence="6 7">PH27A</strain>
    </source>
</reference>
<dbReference type="EMBL" id="MDTQ01000001">
    <property type="protein sequence ID" value="ODC05442.1"/>
    <property type="molecule type" value="Genomic_DNA"/>
</dbReference>
<accession>A0A1E2VF20</accession>
<dbReference type="Pfam" id="PF25954">
    <property type="entry name" value="Beta-barrel_RND_2"/>
    <property type="match status" value="1"/>
</dbReference>
<evidence type="ECO:0000256" key="1">
    <source>
        <dbReference type="ARBA" id="ARBA00009477"/>
    </source>
</evidence>
<evidence type="ECO:0000313" key="6">
    <source>
        <dbReference type="EMBL" id="ODC05442.1"/>
    </source>
</evidence>